<evidence type="ECO:0000256" key="2">
    <source>
        <dbReference type="SAM" id="SignalP"/>
    </source>
</evidence>
<accession>A0AAJ6QXW9</accession>
<dbReference type="GeneID" id="100907761"/>
<evidence type="ECO:0000313" key="4">
    <source>
        <dbReference type="RefSeq" id="XP_003747425.2"/>
    </source>
</evidence>
<feature type="signal peptide" evidence="2">
    <location>
        <begin position="1"/>
        <end position="21"/>
    </location>
</feature>
<dbReference type="AlphaFoldDB" id="A0AAJ6QXW9"/>
<gene>
    <name evidence="4" type="primary">LOC100907761</name>
</gene>
<evidence type="ECO:0000256" key="1">
    <source>
        <dbReference type="SAM" id="MobiDB-lite"/>
    </source>
</evidence>
<reference evidence="4" key="1">
    <citation type="submission" date="2025-08" db="UniProtKB">
        <authorList>
            <consortium name="RefSeq"/>
        </authorList>
    </citation>
    <scope>IDENTIFICATION</scope>
</reference>
<keyword evidence="3" id="KW-1185">Reference proteome</keyword>
<protein>
    <submittedName>
        <fullName evidence="4">Uncharacterized protein LOC100907761</fullName>
    </submittedName>
</protein>
<keyword evidence="2" id="KW-0732">Signal</keyword>
<proteinExistence type="predicted"/>
<dbReference type="RefSeq" id="XP_003747425.2">
    <property type="nucleotide sequence ID" value="XM_003747377.2"/>
</dbReference>
<organism evidence="3 4">
    <name type="scientific">Galendromus occidentalis</name>
    <name type="common">western predatory mite</name>
    <dbReference type="NCBI Taxonomy" id="34638"/>
    <lineage>
        <taxon>Eukaryota</taxon>
        <taxon>Metazoa</taxon>
        <taxon>Ecdysozoa</taxon>
        <taxon>Arthropoda</taxon>
        <taxon>Chelicerata</taxon>
        <taxon>Arachnida</taxon>
        <taxon>Acari</taxon>
        <taxon>Parasitiformes</taxon>
        <taxon>Mesostigmata</taxon>
        <taxon>Gamasina</taxon>
        <taxon>Phytoseioidea</taxon>
        <taxon>Phytoseiidae</taxon>
        <taxon>Typhlodrominae</taxon>
        <taxon>Galendromus</taxon>
    </lineage>
</organism>
<sequence>MLGARLLVTLLSGATLVAVFASGDTSDDPALKRTKRGGGYEYVDYVPSSYEPKSSHYSQESNYGSYGKHYHHHHHSHKYHCKHCHKKHHDKKSISLHGLLALLAPLALLPLLTGAIAPISMAPLVVPAMTQVIAGTAAATAGRRRRRSATQGSAESIHEYLKKVNPSGEYNDEVMAQYLKCSGMLDSKNHCLDRLTCQYTAGTLNSLEKEVASLIIYTIVKNKYIPESFKDQMKKAAAFGRQSPLRCYAFRCDNKKDVFSSF</sequence>
<feature type="region of interest" description="Disordered" evidence="1">
    <location>
        <begin position="51"/>
        <end position="71"/>
    </location>
</feature>
<evidence type="ECO:0000313" key="3">
    <source>
        <dbReference type="Proteomes" id="UP000694867"/>
    </source>
</evidence>
<dbReference type="KEGG" id="goe:100907761"/>
<name>A0AAJ6QXW9_9ACAR</name>
<dbReference type="Proteomes" id="UP000694867">
    <property type="component" value="Unplaced"/>
</dbReference>
<feature type="compositionally biased region" description="Polar residues" evidence="1">
    <location>
        <begin position="51"/>
        <end position="64"/>
    </location>
</feature>
<feature type="chain" id="PRO_5042531685" evidence="2">
    <location>
        <begin position="22"/>
        <end position="262"/>
    </location>
</feature>